<dbReference type="Pfam" id="PF12867">
    <property type="entry name" value="DinB_2"/>
    <property type="match status" value="1"/>
</dbReference>
<dbReference type="EMBL" id="FUYZ01000011">
    <property type="protein sequence ID" value="SKC06299.1"/>
    <property type="molecule type" value="Genomic_DNA"/>
</dbReference>
<gene>
    <name evidence="2" type="ORF">SAMN05660477_02737</name>
</gene>
<dbReference type="RefSeq" id="WP_079667920.1">
    <property type="nucleotide sequence ID" value="NZ_FUYZ01000011.1"/>
</dbReference>
<dbReference type="Proteomes" id="UP000191112">
    <property type="component" value="Unassembled WGS sequence"/>
</dbReference>
<dbReference type="NCBIfam" id="NF009807">
    <property type="entry name" value="PRK13291.1"/>
    <property type="match status" value="1"/>
</dbReference>
<accession>A0A1T5GD39</accession>
<protein>
    <submittedName>
        <fullName evidence="2">DinB superfamily protein</fullName>
    </submittedName>
</protein>
<keyword evidence="3" id="KW-1185">Reference proteome</keyword>
<evidence type="ECO:0000313" key="3">
    <source>
        <dbReference type="Proteomes" id="UP000191112"/>
    </source>
</evidence>
<dbReference type="InterPro" id="IPR034660">
    <property type="entry name" value="DinB/YfiT-like"/>
</dbReference>
<organism evidence="2 3">
    <name type="scientific">Soonwooa buanensis</name>
    <dbReference type="NCBI Taxonomy" id="619805"/>
    <lineage>
        <taxon>Bacteria</taxon>
        <taxon>Pseudomonadati</taxon>
        <taxon>Bacteroidota</taxon>
        <taxon>Flavobacteriia</taxon>
        <taxon>Flavobacteriales</taxon>
        <taxon>Weeksellaceae</taxon>
        <taxon>Chryseobacterium group</taxon>
        <taxon>Soonwooa</taxon>
    </lineage>
</organism>
<dbReference type="STRING" id="619805.SAMN05660477_02737"/>
<sequence length="177" mass="20630">MTDTNYQLKFPIGEFVKPDAIDEHQIKIWINTIKNFPSKIQAETSNLSDNELEKTYRPNGWTIRQVVNHCADSHMNSLIRFKLALTENTPTIKAYREDAWAELSDSKHFPINSSIKILEGIHDRWTNLLENLTEEELQKDFQHPESGEIISLKTNIGIYAWHCDHHLQHIINAKKKV</sequence>
<dbReference type="OrthoDB" id="9796039at2"/>
<dbReference type="SUPFAM" id="SSF109854">
    <property type="entry name" value="DinB/YfiT-like putative metalloenzymes"/>
    <property type="match status" value="1"/>
</dbReference>
<evidence type="ECO:0000313" key="2">
    <source>
        <dbReference type="EMBL" id="SKC06299.1"/>
    </source>
</evidence>
<dbReference type="AlphaFoldDB" id="A0A1T5GD39"/>
<evidence type="ECO:0000259" key="1">
    <source>
        <dbReference type="Pfam" id="PF12867"/>
    </source>
</evidence>
<dbReference type="InterPro" id="IPR024775">
    <property type="entry name" value="DinB-like"/>
</dbReference>
<proteinExistence type="predicted"/>
<feature type="domain" description="DinB-like" evidence="1">
    <location>
        <begin position="42"/>
        <end position="170"/>
    </location>
</feature>
<reference evidence="2 3" key="1">
    <citation type="submission" date="2017-02" db="EMBL/GenBank/DDBJ databases">
        <authorList>
            <person name="Peterson S.W."/>
        </authorList>
    </citation>
    <scope>NUCLEOTIDE SEQUENCE [LARGE SCALE GENOMIC DNA]</scope>
    <source>
        <strain evidence="2 3">DSM 22323</strain>
    </source>
</reference>
<dbReference type="Gene3D" id="1.20.120.450">
    <property type="entry name" value="dinb family like domain"/>
    <property type="match status" value="1"/>
</dbReference>
<name>A0A1T5GD39_9FLAO</name>